<accession>A0A9D1LMA9</accession>
<dbReference type="CDD" id="cd06173">
    <property type="entry name" value="MFS_MefA_like"/>
    <property type="match status" value="1"/>
</dbReference>
<feature type="transmembrane region" description="Helical" evidence="7">
    <location>
        <begin position="259"/>
        <end position="278"/>
    </location>
</feature>
<dbReference type="InterPro" id="IPR036259">
    <property type="entry name" value="MFS_trans_sf"/>
</dbReference>
<dbReference type="Proteomes" id="UP000824073">
    <property type="component" value="Unassembled WGS sequence"/>
</dbReference>
<protein>
    <submittedName>
        <fullName evidence="9">MFS transporter</fullName>
    </submittedName>
</protein>
<evidence type="ECO:0000256" key="5">
    <source>
        <dbReference type="ARBA" id="ARBA00022989"/>
    </source>
</evidence>
<dbReference type="InterPro" id="IPR010290">
    <property type="entry name" value="TM_effector"/>
</dbReference>
<feature type="transmembrane region" description="Helical" evidence="7">
    <location>
        <begin position="49"/>
        <end position="71"/>
    </location>
</feature>
<feature type="transmembrane region" description="Helical" evidence="7">
    <location>
        <begin position="216"/>
        <end position="239"/>
    </location>
</feature>
<evidence type="ECO:0000256" key="3">
    <source>
        <dbReference type="ARBA" id="ARBA00022475"/>
    </source>
</evidence>
<dbReference type="Pfam" id="PF05977">
    <property type="entry name" value="MFS_3"/>
    <property type="match status" value="1"/>
</dbReference>
<dbReference type="AlphaFoldDB" id="A0A9D1LMA9"/>
<reference evidence="9" key="2">
    <citation type="journal article" date="2021" name="PeerJ">
        <title>Extensive microbial diversity within the chicken gut microbiome revealed by metagenomics and culture.</title>
        <authorList>
            <person name="Gilroy R."/>
            <person name="Ravi A."/>
            <person name="Getino M."/>
            <person name="Pursley I."/>
            <person name="Horton D.L."/>
            <person name="Alikhan N.F."/>
            <person name="Baker D."/>
            <person name="Gharbi K."/>
            <person name="Hall N."/>
            <person name="Watson M."/>
            <person name="Adriaenssens E.M."/>
            <person name="Foster-Nyarko E."/>
            <person name="Jarju S."/>
            <person name="Secka A."/>
            <person name="Antonio M."/>
            <person name="Oren A."/>
            <person name="Chaudhuri R.R."/>
            <person name="La Ragione R."/>
            <person name="Hildebrand F."/>
            <person name="Pallen M.J."/>
        </authorList>
    </citation>
    <scope>NUCLEOTIDE SEQUENCE</scope>
    <source>
        <strain evidence="9">CHK191-8634</strain>
    </source>
</reference>
<feature type="transmembrane region" description="Helical" evidence="7">
    <location>
        <begin position="290"/>
        <end position="311"/>
    </location>
</feature>
<dbReference type="PANTHER" id="PTHR23513">
    <property type="entry name" value="INTEGRAL MEMBRANE EFFLUX PROTEIN-RELATED"/>
    <property type="match status" value="1"/>
</dbReference>
<reference evidence="9" key="1">
    <citation type="submission" date="2020-10" db="EMBL/GenBank/DDBJ databases">
        <authorList>
            <person name="Gilroy R."/>
        </authorList>
    </citation>
    <scope>NUCLEOTIDE SEQUENCE</scope>
    <source>
        <strain evidence="9">CHK191-8634</strain>
    </source>
</reference>
<keyword evidence="2" id="KW-0813">Transport</keyword>
<feature type="transmembrane region" description="Helical" evidence="7">
    <location>
        <begin position="356"/>
        <end position="376"/>
    </location>
</feature>
<organism evidence="9 10">
    <name type="scientific">Candidatus Ventrousia excrementavium</name>
    <dbReference type="NCBI Taxonomy" id="2840961"/>
    <lineage>
        <taxon>Bacteria</taxon>
        <taxon>Bacillati</taxon>
        <taxon>Bacillota</taxon>
        <taxon>Clostridia</taxon>
        <taxon>Eubacteriales</taxon>
        <taxon>Clostridiaceae</taxon>
        <taxon>Clostridiaceae incertae sedis</taxon>
        <taxon>Candidatus Ventrousia</taxon>
    </lineage>
</organism>
<comment type="subcellular location">
    <subcellularLocation>
        <location evidence="1">Cell membrane</location>
        <topology evidence="1">Multi-pass membrane protein</topology>
    </subcellularLocation>
</comment>
<keyword evidence="6 7" id="KW-0472">Membrane</keyword>
<feature type="transmembrane region" description="Helical" evidence="7">
    <location>
        <begin position="111"/>
        <end position="135"/>
    </location>
</feature>
<comment type="caution">
    <text evidence="9">The sequence shown here is derived from an EMBL/GenBank/DDBJ whole genome shotgun (WGS) entry which is preliminary data.</text>
</comment>
<evidence type="ECO:0000256" key="4">
    <source>
        <dbReference type="ARBA" id="ARBA00022692"/>
    </source>
</evidence>
<keyword evidence="5 7" id="KW-1133">Transmembrane helix</keyword>
<keyword evidence="3" id="KW-1003">Cell membrane</keyword>
<sequence>MKQPAAGRHETVNLWLSVAGQGVSRLGHYLFSFAMGLYVLSLTGSAQSYAVTVAVSLLPSAVLSPIVGALADRVSKKLLVVLSDTCNCVLLLCAFLVALTRQLTVGDVYLITFLMSVISPFVNVTFTAAAPRLVSDRLLSRLTSYRTAVSSVIQVATPVLSGAVYVVLDIRLFILFSSIAYGLSALSELFIDFNFNPLAEASETRESFMQSLRSGASYLLSSRVMVTIVTLMLLANLWFAALDAVLPYSMLEIIGLNESTYGVIMAAFSVGTLLGSVYVGRRDLRFSRRLVSVSLALCALLMVWLAIPMGVAMPAPLASVLLFTGCAAIGLVCAFINVPSSVFIQRLVPGELLGRIGGLLSTINMVMSPVGMLLFGTLADHIHPSIILMACAVMVGAVALLCRRMTSFDESAARLTQ</sequence>
<evidence type="ECO:0000259" key="8">
    <source>
        <dbReference type="PROSITE" id="PS50850"/>
    </source>
</evidence>
<dbReference type="InterPro" id="IPR020846">
    <property type="entry name" value="MFS_dom"/>
</dbReference>
<dbReference type="Gene3D" id="1.20.1250.20">
    <property type="entry name" value="MFS general substrate transporter like domains"/>
    <property type="match status" value="1"/>
</dbReference>
<evidence type="ECO:0000256" key="7">
    <source>
        <dbReference type="SAM" id="Phobius"/>
    </source>
</evidence>
<name>A0A9D1LMA9_9CLOT</name>
<feature type="transmembrane region" description="Helical" evidence="7">
    <location>
        <begin position="78"/>
        <end position="99"/>
    </location>
</feature>
<dbReference type="EMBL" id="DVMR01000068">
    <property type="protein sequence ID" value="HIU44472.1"/>
    <property type="molecule type" value="Genomic_DNA"/>
</dbReference>
<proteinExistence type="predicted"/>
<feature type="domain" description="Major facilitator superfamily (MFS) profile" evidence="8">
    <location>
        <begin position="224"/>
        <end position="417"/>
    </location>
</feature>
<feature type="transmembrane region" description="Helical" evidence="7">
    <location>
        <begin position="174"/>
        <end position="195"/>
    </location>
</feature>
<evidence type="ECO:0000256" key="2">
    <source>
        <dbReference type="ARBA" id="ARBA00022448"/>
    </source>
</evidence>
<dbReference type="PROSITE" id="PS50850">
    <property type="entry name" value="MFS"/>
    <property type="match status" value="1"/>
</dbReference>
<dbReference type="SUPFAM" id="SSF103473">
    <property type="entry name" value="MFS general substrate transporter"/>
    <property type="match status" value="1"/>
</dbReference>
<feature type="transmembrane region" description="Helical" evidence="7">
    <location>
        <begin position="317"/>
        <end position="344"/>
    </location>
</feature>
<feature type="transmembrane region" description="Helical" evidence="7">
    <location>
        <begin position="382"/>
        <end position="402"/>
    </location>
</feature>
<dbReference type="GO" id="GO:0022857">
    <property type="term" value="F:transmembrane transporter activity"/>
    <property type="evidence" value="ECO:0007669"/>
    <property type="project" value="InterPro"/>
</dbReference>
<evidence type="ECO:0000256" key="1">
    <source>
        <dbReference type="ARBA" id="ARBA00004651"/>
    </source>
</evidence>
<gene>
    <name evidence="9" type="ORF">IAB67_09270</name>
</gene>
<dbReference type="PANTHER" id="PTHR23513:SF6">
    <property type="entry name" value="MAJOR FACILITATOR SUPERFAMILY ASSOCIATED DOMAIN-CONTAINING PROTEIN"/>
    <property type="match status" value="1"/>
</dbReference>
<dbReference type="GO" id="GO:0005886">
    <property type="term" value="C:plasma membrane"/>
    <property type="evidence" value="ECO:0007669"/>
    <property type="project" value="UniProtKB-SubCell"/>
</dbReference>
<evidence type="ECO:0000313" key="10">
    <source>
        <dbReference type="Proteomes" id="UP000824073"/>
    </source>
</evidence>
<evidence type="ECO:0000256" key="6">
    <source>
        <dbReference type="ARBA" id="ARBA00023136"/>
    </source>
</evidence>
<feature type="transmembrane region" description="Helical" evidence="7">
    <location>
        <begin position="147"/>
        <end position="168"/>
    </location>
</feature>
<keyword evidence="4 7" id="KW-0812">Transmembrane</keyword>
<evidence type="ECO:0000313" key="9">
    <source>
        <dbReference type="EMBL" id="HIU44472.1"/>
    </source>
</evidence>